<feature type="chain" id="PRO_5043350489" description="Nose resistant-to-fluoxetine protein N-terminal domain-containing protein" evidence="2">
    <location>
        <begin position="27"/>
        <end position="641"/>
    </location>
</feature>
<reference evidence="4 5" key="1">
    <citation type="journal article" date="2023" name="Insect Mol. Biol.">
        <title>Genome sequencing provides insights into the evolution of gene families encoding plant cell wall-degrading enzymes in longhorned beetles.</title>
        <authorList>
            <person name="Shin N.R."/>
            <person name="Okamura Y."/>
            <person name="Kirsch R."/>
            <person name="Pauchet Y."/>
        </authorList>
    </citation>
    <scope>NUCLEOTIDE SEQUENCE [LARGE SCALE GENOMIC DNA]</scope>
    <source>
        <strain evidence="4">EAD_L_NR</strain>
    </source>
</reference>
<sequence length="641" mass="73357">MFSLKLNTKIWTKLLLIELIWTIVNADSTSHQKIVNHGFLRMPTDLRAICKNLHNAKNVTNDCARHLDVVCGNFTLFMTMFSASAKFPETGFGYSTEVFIGHFDQCLSIDYSYKDGRVLGEYCTFGLLIPDVTKKILEPKSSFVMAVCKPSGCSAGDYNAIVNDLVNPRIPQLFIDDMCQTVESNSTVTLTTGFTITSLIFILVATFMIASTVYDAFLSQRYYKTSRRALFTAFSIISNSKKLFTVSRAPSKDNIVIFYGIRAISMMWIVAGHAAIEFRNVSVLNREATLKWMQSTYTAYLISALYAVDTFFFMSGFLLAFHFLQKQQGLPLVKQLKSNYYNHEDLCLTHTWYLSADMQMFLLSPLILIPLSRTLNKPSGYMVSMVGLLITNALCTFVPLIIKLNFDNEFNYYETHTRFIDYVIGITMAVFIRKNMDKPFLHWVKNYSKANINVIIWMITLPIMIAVLIGYQTVQKDQVEKDSQVFTSITRPIWCSGLCWIVYSCYHGYGGFVNSILSWPTFQVLGRLTYCIYLLHRLVEMYYASTTRIAWRVNDYFAFYMFCGHYAVSVLIAIVWSLAFEAPVKSLEVYFNGVRRGTGKRDSITDVKDVVSMSPKNEDTRDFTVKGADREWPHKRFSDVV</sequence>
<keyword evidence="1" id="KW-1133">Transmembrane helix</keyword>
<protein>
    <recommendedName>
        <fullName evidence="3">Nose resistant-to-fluoxetine protein N-terminal domain-containing protein</fullName>
    </recommendedName>
</protein>
<feature type="transmembrane region" description="Helical" evidence="1">
    <location>
        <begin position="556"/>
        <end position="579"/>
    </location>
</feature>
<evidence type="ECO:0000313" key="4">
    <source>
        <dbReference type="EMBL" id="KAJ8922575.1"/>
    </source>
</evidence>
<dbReference type="PANTHER" id="PTHR11161">
    <property type="entry name" value="O-ACYLTRANSFERASE"/>
    <property type="match status" value="1"/>
</dbReference>
<dbReference type="SMART" id="SM00703">
    <property type="entry name" value="NRF"/>
    <property type="match status" value="1"/>
</dbReference>
<dbReference type="InterPro" id="IPR052728">
    <property type="entry name" value="O2_lipid_transport_reg"/>
</dbReference>
<keyword evidence="2" id="KW-0732">Signal</keyword>
<evidence type="ECO:0000256" key="2">
    <source>
        <dbReference type="SAM" id="SignalP"/>
    </source>
</evidence>
<gene>
    <name evidence="4" type="ORF">NQ315_007605</name>
</gene>
<dbReference type="EMBL" id="JANEYG010000006">
    <property type="protein sequence ID" value="KAJ8922575.1"/>
    <property type="molecule type" value="Genomic_DNA"/>
</dbReference>
<name>A0AAV8W854_9CUCU</name>
<dbReference type="InterPro" id="IPR006621">
    <property type="entry name" value="Nose-resist-to-fluoxetine_N"/>
</dbReference>
<dbReference type="Proteomes" id="UP001159042">
    <property type="component" value="Unassembled WGS sequence"/>
</dbReference>
<dbReference type="GO" id="GO:0016747">
    <property type="term" value="F:acyltransferase activity, transferring groups other than amino-acyl groups"/>
    <property type="evidence" value="ECO:0007669"/>
    <property type="project" value="InterPro"/>
</dbReference>
<feature type="transmembrane region" description="Helical" evidence="1">
    <location>
        <begin position="297"/>
        <end position="324"/>
    </location>
</feature>
<keyword evidence="5" id="KW-1185">Reference proteome</keyword>
<feature type="transmembrane region" description="Helical" evidence="1">
    <location>
        <begin position="255"/>
        <end position="276"/>
    </location>
</feature>
<keyword evidence="1" id="KW-0472">Membrane</keyword>
<keyword evidence="1" id="KW-0812">Transmembrane</keyword>
<accession>A0AAV8W854</accession>
<proteinExistence type="predicted"/>
<dbReference type="Pfam" id="PF20146">
    <property type="entry name" value="NRF"/>
    <property type="match status" value="1"/>
</dbReference>
<feature type="transmembrane region" description="Helical" evidence="1">
    <location>
        <begin position="381"/>
        <end position="402"/>
    </location>
</feature>
<evidence type="ECO:0000313" key="5">
    <source>
        <dbReference type="Proteomes" id="UP001159042"/>
    </source>
</evidence>
<feature type="signal peptide" evidence="2">
    <location>
        <begin position="1"/>
        <end position="26"/>
    </location>
</feature>
<organism evidence="4 5">
    <name type="scientific">Exocentrus adspersus</name>
    <dbReference type="NCBI Taxonomy" id="1586481"/>
    <lineage>
        <taxon>Eukaryota</taxon>
        <taxon>Metazoa</taxon>
        <taxon>Ecdysozoa</taxon>
        <taxon>Arthropoda</taxon>
        <taxon>Hexapoda</taxon>
        <taxon>Insecta</taxon>
        <taxon>Pterygota</taxon>
        <taxon>Neoptera</taxon>
        <taxon>Endopterygota</taxon>
        <taxon>Coleoptera</taxon>
        <taxon>Polyphaga</taxon>
        <taxon>Cucujiformia</taxon>
        <taxon>Chrysomeloidea</taxon>
        <taxon>Cerambycidae</taxon>
        <taxon>Lamiinae</taxon>
        <taxon>Acanthocinini</taxon>
        <taxon>Exocentrus</taxon>
    </lineage>
</organism>
<feature type="transmembrane region" description="Helical" evidence="1">
    <location>
        <begin position="194"/>
        <end position="217"/>
    </location>
</feature>
<comment type="caution">
    <text evidence="4">The sequence shown here is derived from an EMBL/GenBank/DDBJ whole genome shotgun (WGS) entry which is preliminary data.</text>
</comment>
<dbReference type="PANTHER" id="PTHR11161:SF72">
    <property type="entry name" value="FI21449P1"/>
    <property type="match status" value="1"/>
</dbReference>
<evidence type="ECO:0000256" key="1">
    <source>
        <dbReference type="SAM" id="Phobius"/>
    </source>
</evidence>
<dbReference type="InterPro" id="IPR002656">
    <property type="entry name" value="Acyl_transf_3_dom"/>
</dbReference>
<dbReference type="Pfam" id="PF01757">
    <property type="entry name" value="Acyl_transf_3"/>
    <property type="match status" value="2"/>
</dbReference>
<feature type="domain" description="Nose resistant-to-fluoxetine protein N-terminal" evidence="3">
    <location>
        <begin position="60"/>
        <end position="181"/>
    </location>
</feature>
<dbReference type="AlphaFoldDB" id="A0AAV8W854"/>
<feature type="transmembrane region" description="Helical" evidence="1">
    <location>
        <begin position="516"/>
        <end position="535"/>
    </location>
</feature>
<evidence type="ECO:0000259" key="3">
    <source>
        <dbReference type="SMART" id="SM00703"/>
    </source>
</evidence>
<feature type="transmembrane region" description="Helical" evidence="1">
    <location>
        <begin position="450"/>
        <end position="471"/>
    </location>
</feature>